<sequence>MRVGCSECKKMHLARCDACTAVEESLPSPVYFMFHPFPRYQDGQEWPRLRGVFELSDHVRDHCAVQKWLSKRTVSKSRQVQGEYGFAYVHASAFTGVYLGPRCSRLPCASCSSSSSIRQPRLSCFPSTYPNSNCSVLRSICSKPECVPSSCFTLHPSIRQFYYSIHKVPTGAGRSDRSDACAVGASICEPVF</sequence>
<accession>A0A1Y2HP88</accession>
<dbReference type="Proteomes" id="UP000193411">
    <property type="component" value="Unassembled WGS sequence"/>
</dbReference>
<dbReference type="AlphaFoldDB" id="A0A1Y2HP88"/>
<reference evidence="1 2" key="1">
    <citation type="submission" date="2016-07" db="EMBL/GenBank/DDBJ databases">
        <title>Pervasive Adenine N6-methylation of Active Genes in Fungi.</title>
        <authorList>
            <consortium name="DOE Joint Genome Institute"/>
            <person name="Mondo S.J."/>
            <person name="Dannebaum R.O."/>
            <person name="Kuo R.C."/>
            <person name="Labutti K."/>
            <person name="Haridas S."/>
            <person name="Kuo A."/>
            <person name="Salamov A."/>
            <person name="Ahrendt S.R."/>
            <person name="Lipzen A."/>
            <person name="Sullivan W."/>
            <person name="Andreopoulos W.B."/>
            <person name="Clum A."/>
            <person name="Lindquist E."/>
            <person name="Daum C."/>
            <person name="Ramamoorthy G.K."/>
            <person name="Gryganskyi A."/>
            <person name="Culley D."/>
            <person name="Magnuson J.K."/>
            <person name="James T.Y."/>
            <person name="O'Malley M.A."/>
            <person name="Stajich J.E."/>
            <person name="Spatafora J.W."/>
            <person name="Visel A."/>
            <person name="Grigoriev I.V."/>
        </authorList>
    </citation>
    <scope>NUCLEOTIDE SEQUENCE [LARGE SCALE GENOMIC DNA]</scope>
    <source>
        <strain evidence="1 2">PL171</strain>
    </source>
</reference>
<organism evidence="1 2">
    <name type="scientific">Catenaria anguillulae PL171</name>
    <dbReference type="NCBI Taxonomy" id="765915"/>
    <lineage>
        <taxon>Eukaryota</taxon>
        <taxon>Fungi</taxon>
        <taxon>Fungi incertae sedis</taxon>
        <taxon>Blastocladiomycota</taxon>
        <taxon>Blastocladiomycetes</taxon>
        <taxon>Blastocladiales</taxon>
        <taxon>Catenariaceae</taxon>
        <taxon>Catenaria</taxon>
    </lineage>
</organism>
<evidence type="ECO:0000313" key="1">
    <source>
        <dbReference type="EMBL" id="ORZ36406.1"/>
    </source>
</evidence>
<proteinExistence type="predicted"/>
<keyword evidence="2" id="KW-1185">Reference proteome</keyword>
<dbReference type="EMBL" id="MCFL01000017">
    <property type="protein sequence ID" value="ORZ36406.1"/>
    <property type="molecule type" value="Genomic_DNA"/>
</dbReference>
<comment type="caution">
    <text evidence="1">The sequence shown here is derived from an EMBL/GenBank/DDBJ whole genome shotgun (WGS) entry which is preliminary data.</text>
</comment>
<evidence type="ECO:0000313" key="2">
    <source>
        <dbReference type="Proteomes" id="UP000193411"/>
    </source>
</evidence>
<gene>
    <name evidence="1" type="ORF">BCR44DRAFT_321072</name>
</gene>
<protein>
    <submittedName>
        <fullName evidence="1">Uncharacterized protein</fullName>
    </submittedName>
</protein>
<name>A0A1Y2HP88_9FUNG</name>